<sequence length="392" mass="42853">MKPFYFITLLAMLCFGCGKNNPVTPVPEKPPVLNILSAPTGLSATKGAYDDKVVVSWAKVTGAKKYQVYRSANAETGFELFTETADTTINDEAGEAHVNRYYKVKIYNSAAEYSALSPADFGFKLSKTYSLWYSFGSMGRDSGKFVSAKHVATDAAGNIFVADEVNSLIQKFSRDGKYITNLMIAPVPRGMLALRNGNLFTTNVSPSTASIAIFNPEGFLVGRWGWSFQYDEKLESAEEVAEDDERKLYIVDGQTNLVKRYDTTGLVTLKFNGAIKTPGQATDAYPFGVTCLNGEVFVTSPNNTMVRVYDRDGNFKRTWDAGAPCYSVKAYNGWLFIAAGNYVLRTDVNGAVKEKIGEGSFVGHSAIGLAVNTFGEVIATDVSVSKVLVFRR</sequence>
<dbReference type="GO" id="GO:0008270">
    <property type="term" value="F:zinc ion binding"/>
    <property type="evidence" value="ECO:0007669"/>
    <property type="project" value="UniProtKB-KW"/>
</dbReference>
<dbReference type="InterPro" id="IPR011042">
    <property type="entry name" value="6-blade_b-propeller_TolB-like"/>
</dbReference>
<dbReference type="PANTHER" id="PTHR24104:SF25">
    <property type="entry name" value="PROTEIN LIN-41"/>
    <property type="match status" value="1"/>
</dbReference>
<dbReference type="RefSeq" id="WP_078347766.1">
    <property type="nucleotide sequence ID" value="NZ_MBTF01000008.1"/>
</dbReference>
<dbReference type="Gene3D" id="2.60.40.10">
    <property type="entry name" value="Immunoglobulins"/>
    <property type="match status" value="1"/>
</dbReference>
<dbReference type="InterPro" id="IPR013783">
    <property type="entry name" value="Ig-like_fold"/>
</dbReference>
<dbReference type="OrthoDB" id="9782304at2"/>
<comment type="caution">
    <text evidence="1">The sequence shown here is derived from an EMBL/GenBank/DDBJ whole genome shotgun (WGS) entry which is preliminary data.</text>
</comment>
<dbReference type="STRING" id="1792845.BC343_26045"/>
<evidence type="ECO:0008006" key="3">
    <source>
        <dbReference type="Google" id="ProtNLM"/>
    </source>
</evidence>
<dbReference type="PANTHER" id="PTHR24104">
    <property type="entry name" value="E3 UBIQUITIN-PROTEIN LIGASE NHLRC1-RELATED"/>
    <property type="match status" value="1"/>
</dbReference>
<protein>
    <recommendedName>
        <fullName evidence="3">Fibronectin type-III domain-containing protein</fullName>
    </recommendedName>
</protein>
<keyword evidence="2" id="KW-1185">Reference proteome</keyword>
<accession>A0A1S9PGY6</accession>
<dbReference type="SUPFAM" id="SSF101898">
    <property type="entry name" value="NHL repeat"/>
    <property type="match status" value="1"/>
</dbReference>
<name>A0A1S9PGY6_9SPHI</name>
<dbReference type="Gene3D" id="2.120.10.30">
    <property type="entry name" value="TolB, C-terminal domain"/>
    <property type="match status" value="1"/>
</dbReference>
<gene>
    <name evidence="1" type="ORF">BC343_26045</name>
</gene>
<evidence type="ECO:0000313" key="2">
    <source>
        <dbReference type="Proteomes" id="UP000189739"/>
    </source>
</evidence>
<proteinExistence type="predicted"/>
<reference evidence="1 2" key="1">
    <citation type="submission" date="2016-07" db="EMBL/GenBank/DDBJ databases">
        <title>Genomic analysis of zinc-resistant bacterium Mucilaginibacter pedocola TBZ30.</title>
        <authorList>
            <person name="Huang J."/>
            <person name="Tang J."/>
        </authorList>
    </citation>
    <scope>NUCLEOTIDE SEQUENCE [LARGE SCALE GENOMIC DNA]</scope>
    <source>
        <strain evidence="1 2">TBZ30</strain>
    </source>
</reference>
<organism evidence="1 2">
    <name type="scientific">Mucilaginibacter pedocola</name>
    <dbReference type="NCBI Taxonomy" id="1792845"/>
    <lineage>
        <taxon>Bacteria</taxon>
        <taxon>Pseudomonadati</taxon>
        <taxon>Bacteroidota</taxon>
        <taxon>Sphingobacteriia</taxon>
        <taxon>Sphingobacteriales</taxon>
        <taxon>Sphingobacteriaceae</taxon>
        <taxon>Mucilaginibacter</taxon>
    </lineage>
</organism>
<dbReference type="AlphaFoldDB" id="A0A1S9PGY6"/>
<evidence type="ECO:0000313" key="1">
    <source>
        <dbReference type="EMBL" id="OOQ60222.1"/>
    </source>
</evidence>
<dbReference type="InterPro" id="IPR050952">
    <property type="entry name" value="TRIM-NHL_E3_ligases"/>
</dbReference>
<dbReference type="EMBL" id="MBTF01000008">
    <property type="protein sequence ID" value="OOQ60222.1"/>
    <property type="molecule type" value="Genomic_DNA"/>
</dbReference>
<dbReference type="Proteomes" id="UP000189739">
    <property type="component" value="Unassembled WGS sequence"/>
</dbReference>